<reference evidence="6 7" key="1">
    <citation type="submission" date="2016-06" db="EMBL/GenBank/DDBJ databases">
        <authorList>
            <person name="Olsen C.W."/>
            <person name="Carey S."/>
            <person name="Hinshaw L."/>
            <person name="Karasin A.I."/>
        </authorList>
    </citation>
    <scope>NUCLEOTIDE SEQUENCE [LARGE SCALE GENOMIC DNA]</scope>
    <source>
        <strain evidence="6 7">LZ-22</strain>
    </source>
</reference>
<proteinExistence type="predicted"/>
<evidence type="ECO:0000256" key="1">
    <source>
        <dbReference type="ARBA" id="ARBA00023015"/>
    </source>
</evidence>
<dbReference type="CDD" id="cd00092">
    <property type="entry name" value="HTH_CRP"/>
    <property type="match status" value="1"/>
</dbReference>
<evidence type="ECO:0000256" key="2">
    <source>
        <dbReference type="ARBA" id="ARBA00023125"/>
    </source>
</evidence>
<dbReference type="Pfam" id="PF13545">
    <property type="entry name" value="HTH_Crp_2"/>
    <property type="match status" value="1"/>
</dbReference>
<dbReference type="InterPro" id="IPR036390">
    <property type="entry name" value="WH_DNA-bd_sf"/>
</dbReference>
<dbReference type="Gene3D" id="1.10.10.10">
    <property type="entry name" value="Winged helix-like DNA-binding domain superfamily/Winged helix DNA-binding domain"/>
    <property type="match status" value="1"/>
</dbReference>
<dbReference type="STRING" id="1577474.GA0111570_106111"/>
<dbReference type="InterPro" id="IPR036388">
    <property type="entry name" value="WH-like_DNA-bd_sf"/>
</dbReference>
<dbReference type="Pfam" id="PF00027">
    <property type="entry name" value="cNMP_binding"/>
    <property type="match status" value="1"/>
</dbReference>
<dbReference type="InterPro" id="IPR050397">
    <property type="entry name" value="Env_Response_Regulators"/>
</dbReference>
<dbReference type="AlphaFoldDB" id="A0A1G6H3E4"/>
<dbReference type="PANTHER" id="PTHR24567">
    <property type="entry name" value="CRP FAMILY TRANSCRIPTIONAL REGULATORY PROTEIN"/>
    <property type="match status" value="1"/>
</dbReference>
<evidence type="ECO:0000259" key="4">
    <source>
        <dbReference type="PROSITE" id="PS50042"/>
    </source>
</evidence>
<evidence type="ECO:0000256" key="3">
    <source>
        <dbReference type="ARBA" id="ARBA00023163"/>
    </source>
</evidence>
<dbReference type="PRINTS" id="PR00034">
    <property type="entry name" value="HTHCRP"/>
</dbReference>
<dbReference type="SMART" id="SM00419">
    <property type="entry name" value="HTH_CRP"/>
    <property type="match status" value="1"/>
</dbReference>
<dbReference type="Proteomes" id="UP000199086">
    <property type="component" value="Unassembled WGS sequence"/>
</dbReference>
<feature type="domain" description="HTH crp-type" evidence="5">
    <location>
        <begin position="154"/>
        <end position="225"/>
    </location>
</feature>
<gene>
    <name evidence="6" type="ORF">GA0111570_106111</name>
</gene>
<dbReference type="SUPFAM" id="SSF46785">
    <property type="entry name" value="Winged helix' DNA-binding domain"/>
    <property type="match status" value="1"/>
</dbReference>
<keyword evidence="3" id="KW-0804">Transcription</keyword>
<dbReference type="GO" id="GO:0005829">
    <property type="term" value="C:cytosol"/>
    <property type="evidence" value="ECO:0007669"/>
    <property type="project" value="TreeGrafter"/>
</dbReference>
<feature type="domain" description="Cyclic nucleotide-binding" evidence="4">
    <location>
        <begin position="20"/>
        <end position="99"/>
    </location>
</feature>
<evidence type="ECO:0000259" key="5">
    <source>
        <dbReference type="PROSITE" id="PS51063"/>
    </source>
</evidence>
<dbReference type="GO" id="GO:0003677">
    <property type="term" value="F:DNA binding"/>
    <property type="evidence" value="ECO:0007669"/>
    <property type="project" value="UniProtKB-KW"/>
</dbReference>
<organism evidence="6 7">
    <name type="scientific">Raineyella antarctica</name>
    <dbReference type="NCBI Taxonomy" id="1577474"/>
    <lineage>
        <taxon>Bacteria</taxon>
        <taxon>Bacillati</taxon>
        <taxon>Actinomycetota</taxon>
        <taxon>Actinomycetes</taxon>
        <taxon>Propionibacteriales</taxon>
        <taxon>Propionibacteriaceae</taxon>
        <taxon>Raineyella</taxon>
    </lineage>
</organism>
<dbReference type="PANTHER" id="PTHR24567:SF26">
    <property type="entry name" value="REGULATORY PROTEIN YEIL"/>
    <property type="match status" value="1"/>
</dbReference>
<dbReference type="RefSeq" id="WP_092610547.1">
    <property type="nucleotide sequence ID" value="NZ_FMYF01000006.1"/>
</dbReference>
<dbReference type="Gene3D" id="2.60.120.10">
    <property type="entry name" value="Jelly Rolls"/>
    <property type="match status" value="1"/>
</dbReference>
<dbReference type="EMBL" id="FMYF01000006">
    <property type="protein sequence ID" value="SDB88673.1"/>
    <property type="molecule type" value="Genomic_DNA"/>
</dbReference>
<protein>
    <submittedName>
        <fullName evidence="6">CRP/FNR family transcriptional regulator, anaerobic regulatory protein</fullName>
    </submittedName>
</protein>
<dbReference type="PROSITE" id="PS51063">
    <property type="entry name" value="HTH_CRP_2"/>
    <property type="match status" value="1"/>
</dbReference>
<dbReference type="GO" id="GO:0003700">
    <property type="term" value="F:DNA-binding transcription factor activity"/>
    <property type="evidence" value="ECO:0007669"/>
    <property type="project" value="TreeGrafter"/>
</dbReference>
<dbReference type="SUPFAM" id="SSF51206">
    <property type="entry name" value="cAMP-binding domain-like"/>
    <property type="match status" value="1"/>
</dbReference>
<dbReference type="SMART" id="SM00100">
    <property type="entry name" value="cNMP"/>
    <property type="match status" value="1"/>
</dbReference>
<evidence type="ECO:0000313" key="6">
    <source>
        <dbReference type="EMBL" id="SDB88673.1"/>
    </source>
</evidence>
<dbReference type="PROSITE" id="PS50042">
    <property type="entry name" value="CNMP_BINDING_3"/>
    <property type="match status" value="1"/>
</dbReference>
<dbReference type="CDD" id="cd00038">
    <property type="entry name" value="CAP_ED"/>
    <property type="match status" value="1"/>
</dbReference>
<keyword evidence="2" id="KW-0238">DNA-binding</keyword>
<accession>A0A1G6H3E4</accession>
<keyword evidence="1" id="KW-0805">Transcription regulation</keyword>
<dbReference type="InterPro" id="IPR018490">
    <property type="entry name" value="cNMP-bd_dom_sf"/>
</dbReference>
<sequence length="234" mass="25204">MRTTLPLAPRGDTCVSRVPIFGALSAQDQDAVAGLARSTTVAKGEVIYRAGQETSQLMVVHTGKVRISRYSPDGHEQLIRVLGPGDFIGEGAFLTGERPDHWATAMTDSRMCVFRHDDLAGLVAGHPSIGLGILTTISRRLSETEHRLAALSSADVDVRLADYLLDLPSERIEGCVRLRLPLAKKDIASLLGTTPETLSRTLARWAHDGVVALHGTREIDLLEPGTLVDLVGGR</sequence>
<dbReference type="InterPro" id="IPR012318">
    <property type="entry name" value="HTH_CRP"/>
</dbReference>
<dbReference type="OrthoDB" id="156829at2"/>
<keyword evidence="7" id="KW-1185">Reference proteome</keyword>
<dbReference type="InterPro" id="IPR014710">
    <property type="entry name" value="RmlC-like_jellyroll"/>
</dbReference>
<evidence type="ECO:0000313" key="7">
    <source>
        <dbReference type="Proteomes" id="UP000199086"/>
    </source>
</evidence>
<dbReference type="InterPro" id="IPR000595">
    <property type="entry name" value="cNMP-bd_dom"/>
</dbReference>
<name>A0A1G6H3E4_9ACTN</name>